<accession>A0A8I0Q5D2</accession>
<dbReference type="Proteomes" id="UP000650477">
    <property type="component" value="Unassembled WGS sequence"/>
</dbReference>
<dbReference type="PANTHER" id="PTHR41287">
    <property type="match status" value="1"/>
</dbReference>
<protein>
    <submittedName>
        <fullName evidence="2">Terminase large subunit</fullName>
    </submittedName>
</protein>
<comment type="caution">
    <text evidence="2">The sequence shown here is derived from an EMBL/GenBank/DDBJ whole genome shotgun (WGS) entry which is preliminary data.</text>
</comment>
<evidence type="ECO:0000313" key="3">
    <source>
        <dbReference type="Proteomes" id="UP000650477"/>
    </source>
</evidence>
<dbReference type="RefSeq" id="WP_228006301.1">
    <property type="nucleotide sequence ID" value="NZ_PKLF01000021.1"/>
</dbReference>
<feature type="non-terminal residue" evidence="2">
    <location>
        <position position="1"/>
    </location>
</feature>
<evidence type="ECO:0000259" key="1">
    <source>
        <dbReference type="Pfam" id="PF20441"/>
    </source>
</evidence>
<dbReference type="EMBL" id="PKLF01000021">
    <property type="protein sequence ID" value="MBE8614256.1"/>
    <property type="molecule type" value="Genomic_DNA"/>
</dbReference>
<dbReference type="GO" id="GO:0004519">
    <property type="term" value="F:endonuclease activity"/>
    <property type="evidence" value="ECO:0007669"/>
    <property type="project" value="InterPro"/>
</dbReference>
<gene>
    <name evidence="2" type="ORF">CYG68_17945</name>
</gene>
<sequence>FVNRKIIRHNGDPVLTWAMSNVVMEMDANANIKPNKKKSANKIDPAIAFLMSFGTWQAEHEDFAFSLTGEQQARLDTFNGI</sequence>
<reference evidence="2" key="1">
    <citation type="submission" date="2017-12" db="EMBL/GenBank/DDBJ databases">
        <title>Genome sequencing and analysis.</title>
        <authorList>
            <person name="Huang Y.-T."/>
        </authorList>
    </citation>
    <scope>NUCLEOTIDE SEQUENCE</scope>
    <source>
        <strain evidence="2">VGH116</strain>
    </source>
</reference>
<dbReference type="PANTHER" id="PTHR41287:SF1">
    <property type="entry name" value="PROTEIN YMFN"/>
    <property type="match status" value="1"/>
</dbReference>
<dbReference type="InterPro" id="IPR046462">
    <property type="entry name" value="TerL_nuclease"/>
</dbReference>
<dbReference type="InterPro" id="IPR005021">
    <property type="entry name" value="Terminase_largesu-like"/>
</dbReference>
<organism evidence="2 3">
    <name type="scientific">Morganella morganii</name>
    <name type="common">Proteus morganii</name>
    <dbReference type="NCBI Taxonomy" id="582"/>
    <lineage>
        <taxon>Bacteria</taxon>
        <taxon>Pseudomonadati</taxon>
        <taxon>Pseudomonadota</taxon>
        <taxon>Gammaproteobacteria</taxon>
        <taxon>Enterobacterales</taxon>
        <taxon>Morganellaceae</taxon>
        <taxon>Morganella</taxon>
    </lineage>
</organism>
<dbReference type="AlphaFoldDB" id="A0A8I0Q5D2"/>
<feature type="domain" description="Terminase large subunit-like endonuclease" evidence="1">
    <location>
        <begin position="2"/>
        <end position="61"/>
    </location>
</feature>
<evidence type="ECO:0000313" key="2">
    <source>
        <dbReference type="EMBL" id="MBE8614256.1"/>
    </source>
</evidence>
<name>A0A8I0Q5D2_MORMO</name>
<proteinExistence type="predicted"/>
<dbReference type="Pfam" id="PF20441">
    <property type="entry name" value="TerL_nuclease"/>
    <property type="match status" value="1"/>
</dbReference>